<organism evidence="1 2">
    <name type="scientific">Deinococcus marmoris</name>
    <dbReference type="NCBI Taxonomy" id="249408"/>
    <lineage>
        <taxon>Bacteria</taxon>
        <taxon>Thermotogati</taxon>
        <taxon>Deinococcota</taxon>
        <taxon>Deinococci</taxon>
        <taxon>Deinococcales</taxon>
        <taxon>Deinococcaceae</taxon>
        <taxon>Deinococcus</taxon>
    </lineage>
</organism>
<accession>A0A1U7NQZ3</accession>
<dbReference type="AlphaFoldDB" id="A0A1U7NQZ3"/>
<gene>
    <name evidence="1" type="ORF">BOO71_0015211</name>
</gene>
<keyword evidence="2" id="KW-1185">Reference proteome</keyword>
<proteinExistence type="predicted"/>
<evidence type="ECO:0000313" key="1">
    <source>
        <dbReference type="EMBL" id="OLV15340.1"/>
    </source>
</evidence>
<sequence>MKEEAGVPWTPPSATRAYRVVWTGDVASTTQPEVMRETDDLLDALRWLADRPRPGFELRGMDGELLATNAA</sequence>
<evidence type="ECO:0000313" key="2">
    <source>
        <dbReference type="Proteomes" id="UP000186607"/>
    </source>
</evidence>
<reference evidence="1 2" key="1">
    <citation type="submission" date="2017-01" db="EMBL/GenBank/DDBJ databases">
        <title>Genome Analysis of Deinococcus marmoris KOPRI26562.</title>
        <authorList>
            <person name="Kim J.H."/>
            <person name="Oh H.-M."/>
        </authorList>
    </citation>
    <scope>NUCLEOTIDE SEQUENCE [LARGE SCALE GENOMIC DNA]</scope>
    <source>
        <strain evidence="1 2">KOPRI26562</strain>
    </source>
</reference>
<protein>
    <submittedName>
        <fullName evidence="1">Uncharacterized protein</fullName>
    </submittedName>
</protein>
<dbReference type="Proteomes" id="UP000186607">
    <property type="component" value="Unassembled WGS sequence"/>
</dbReference>
<dbReference type="EMBL" id="MSTI01000185">
    <property type="protein sequence ID" value="OLV15340.1"/>
    <property type="molecule type" value="Genomic_DNA"/>
</dbReference>
<name>A0A1U7NQZ3_9DEIO</name>
<comment type="caution">
    <text evidence="1">The sequence shown here is derived from an EMBL/GenBank/DDBJ whole genome shotgun (WGS) entry which is preliminary data.</text>
</comment>